<dbReference type="InterPro" id="IPR050226">
    <property type="entry name" value="NagZ_Beta-hexosaminidase"/>
</dbReference>
<evidence type="ECO:0000256" key="4">
    <source>
        <dbReference type="ARBA" id="ARBA00022801"/>
    </source>
</evidence>
<evidence type="ECO:0000256" key="2">
    <source>
        <dbReference type="ARBA" id="ARBA00005336"/>
    </source>
</evidence>
<accession>A0A1K1MX77</accession>
<gene>
    <name evidence="7" type="ORF">SAMN05660313_01016</name>
</gene>
<feature type="domain" description="Glycoside hydrolase family 3 N-terminal" evidence="6">
    <location>
        <begin position="63"/>
        <end position="391"/>
    </location>
</feature>
<evidence type="ECO:0000256" key="3">
    <source>
        <dbReference type="ARBA" id="ARBA00012663"/>
    </source>
</evidence>
<keyword evidence="5" id="KW-0326">Glycosidase</keyword>
<dbReference type="PANTHER" id="PTHR30480:SF13">
    <property type="entry name" value="BETA-HEXOSAMINIDASE"/>
    <property type="match status" value="1"/>
</dbReference>
<evidence type="ECO:0000259" key="6">
    <source>
        <dbReference type="Pfam" id="PF00933"/>
    </source>
</evidence>
<dbReference type="OrthoDB" id="9805821at2"/>
<dbReference type="Gene3D" id="3.40.50.1700">
    <property type="entry name" value="Glycoside hydrolase family 3 C-terminal domain"/>
    <property type="match status" value="1"/>
</dbReference>
<name>A0A1K1MX77_9FLAO</name>
<dbReference type="AlphaFoldDB" id="A0A1K1MX77"/>
<reference evidence="8" key="1">
    <citation type="submission" date="2016-11" db="EMBL/GenBank/DDBJ databases">
        <authorList>
            <person name="Varghese N."/>
            <person name="Submissions S."/>
        </authorList>
    </citation>
    <scope>NUCLEOTIDE SEQUENCE [LARGE SCALE GENOMIC DNA]</scope>
    <source>
        <strain evidence="8">DSM 24786</strain>
    </source>
</reference>
<comment type="similarity">
    <text evidence="2">Belongs to the glycosyl hydrolase 3 family.</text>
</comment>
<dbReference type="InterPro" id="IPR001764">
    <property type="entry name" value="Glyco_hydro_3_N"/>
</dbReference>
<dbReference type="RefSeq" id="WP_084639122.1">
    <property type="nucleotide sequence ID" value="NZ_FPIY01000001.1"/>
</dbReference>
<dbReference type="EMBL" id="FPIY01000001">
    <property type="protein sequence ID" value="SFW27760.1"/>
    <property type="molecule type" value="Genomic_DNA"/>
</dbReference>
<protein>
    <recommendedName>
        <fullName evidence="3">beta-N-acetylhexosaminidase</fullName>
        <ecNumber evidence="3">3.2.1.52</ecNumber>
    </recommendedName>
</protein>
<dbReference type="Proteomes" id="UP000183257">
    <property type="component" value="Unassembled WGS sequence"/>
</dbReference>
<dbReference type="PANTHER" id="PTHR30480">
    <property type="entry name" value="BETA-HEXOSAMINIDASE-RELATED"/>
    <property type="match status" value="1"/>
</dbReference>
<dbReference type="STRING" id="76595.SAMN05660313_01016"/>
<keyword evidence="4" id="KW-0378">Hydrolase</keyword>
<keyword evidence="8" id="KW-1185">Reference proteome</keyword>
<comment type="catalytic activity">
    <reaction evidence="1">
        <text>Hydrolysis of terminal non-reducing N-acetyl-D-hexosamine residues in N-acetyl-beta-D-hexosaminides.</text>
        <dbReference type="EC" id="3.2.1.52"/>
    </reaction>
</comment>
<proteinExistence type="inferred from homology"/>
<dbReference type="InterPro" id="IPR036962">
    <property type="entry name" value="Glyco_hydro_3_N_sf"/>
</dbReference>
<dbReference type="PROSITE" id="PS51257">
    <property type="entry name" value="PROKAR_LIPOPROTEIN"/>
    <property type="match status" value="1"/>
</dbReference>
<dbReference type="Gene3D" id="3.20.20.300">
    <property type="entry name" value="Glycoside hydrolase, family 3, N-terminal domain"/>
    <property type="match status" value="1"/>
</dbReference>
<dbReference type="GO" id="GO:0004563">
    <property type="term" value="F:beta-N-acetylhexosaminidase activity"/>
    <property type="evidence" value="ECO:0007669"/>
    <property type="project" value="UniProtKB-EC"/>
</dbReference>
<dbReference type="GO" id="GO:0005975">
    <property type="term" value="P:carbohydrate metabolic process"/>
    <property type="evidence" value="ECO:0007669"/>
    <property type="project" value="InterPro"/>
</dbReference>
<evidence type="ECO:0000313" key="8">
    <source>
        <dbReference type="Proteomes" id="UP000183257"/>
    </source>
</evidence>
<evidence type="ECO:0000313" key="7">
    <source>
        <dbReference type="EMBL" id="SFW27760.1"/>
    </source>
</evidence>
<dbReference type="InterPro" id="IPR017853">
    <property type="entry name" value="GH"/>
</dbReference>
<dbReference type="EC" id="3.2.1.52" evidence="3"/>
<dbReference type="GO" id="GO:0009254">
    <property type="term" value="P:peptidoglycan turnover"/>
    <property type="evidence" value="ECO:0007669"/>
    <property type="project" value="TreeGrafter"/>
</dbReference>
<dbReference type="InterPro" id="IPR036881">
    <property type="entry name" value="Glyco_hydro_3_C_sf"/>
</dbReference>
<evidence type="ECO:0000256" key="5">
    <source>
        <dbReference type="ARBA" id="ARBA00023295"/>
    </source>
</evidence>
<evidence type="ECO:0000256" key="1">
    <source>
        <dbReference type="ARBA" id="ARBA00001231"/>
    </source>
</evidence>
<dbReference type="Pfam" id="PF00933">
    <property type="entry name" value="Glyco_hydro_3"/>
    <property type="match status" value="1"/>
</dbReference>
<sequence>MRSYSRFLSPLKPIHFFFAFILMLLTSCNNKPKEKIEIKEEVKPTSLNVIKTYNEATKELTSAEKIGQLFMPAAYINDTEEEIQKLEQLIKEQHVGALCFFKSRSSAAANYDGQNKSDTLSLTNLKRLIKRYQKAAKYPLIIAIDAEWGLAMRVDNTPQYPYAITLGAMQNKDSLIFEVGKNIAKDCKDAGVHWNLAPVVDINNNPKNPVIGYRSFGEHKELVTKNAIAFVQGMQSQGIISCLKHFPGHGDTATDSHIGLPVINKTKEALLANELYPFQQVINNGVESVMIGHLAVPALTEEKNTPTTLSKKTIKGLLRGEMNFKNVVISDALNMKSVSKLYPVKGELEWVAFDAGNDVLCFAEHTKEGIETILKNATPEHIEESFKRVWKLKEKAFNTVISPTENYYTSKSLNTLLANQSLTVVKGNNNTIANFKTDGFIGLEITKGEENAFLNSIKRNHNFTSYSTKNSTLSNIKNAIKTEENVLIALYPPSIKPKNNFGLSSDELQLLKEIINSKNVVLYVFGNPYVLTNLDITNAKHVIVAYQDFLVFQENAADHFLDKTDAKGKLSVSIN</sequence>
<dbReference type="SUPFAM" id="SSF51445">
    <property type="entry name" value="(Trans)glycosidases"/>
    <property type="match status" value="1"/>
</dbReference>
<organism evidence="7 8">
    <name type="scientific">Cellulophaga fucicola</name>
    <dbReference type="NCBI Taxonomy" id="76595"/>
    <lineage>
        <taxon>Bacteria</taxon>
        <taxon>Pseudomonadati</taxon>
        <taxon>Bacteroidota</taxon>
        <taxon>Flavobacteriia</taxon>
        <taxon>Flavobacteriales</taxon>
        <taxon>Flavobacteriaceae</taxon>
        <taxon>Cellulophaga</taxon>
    </lineage>
</organism>